<gene>
    <name evidence="1" type="ORF">SDC9_181084</name>
</gene>
<proteinExistence type="predicted"/>
<name>A0A645H3I4_9ZZZZ</name>
<protein>
    <submittedName>
        <fullName evidence="1">Uncharacterized protein</fullName>
    </submittedName>
</protein>
<evidence type="ECO:0000313" key="1">
    <source>
        <dbReference type="EMBL" id="MPN33595.1"/>
    </source>
</evidence>
<sequence length="77" mass="8030">MYVIKAVADGCIAADKADDAAHIACSAYRSVTHTNFVNNQAHTRKLADHTARIIAGSGEGAGVLQKAGTGYLHISFS</sequence>
<comment type="caution">
    <text evidence="1">The sequence shown here is derived from an EMBL/GenBank/DDBJ whole genome shotgun (WGS) entry which is preliminary data.</text>
</comment>
<reference evidence="1" key="1">
    <citation type="submission" date="2019-08" db="EMBL/GenBank/DDBJ databases">
        <authorList>
            <person name="Kucharzyk K."/>
            <person name="Murdoch R.W."/>
            <person name="Higgins S."/>
            <person name="Loffler F."/>
        </authorList>
    </citation>
    <scope>NUCLEOTIDE SEQUENCE</scope>
</reference>
<accession>A0A645H3I4</accession>
<organism evidence="1">
    <name type="scientific">bioreactor metagenome</name>
    <dbReference type="NCBI Taxonomy" id="1076179"/>
    <lineage>
        <taxon>unclassified sequences</taxon>
        <taxon>metagenomes</taxon>
        <taxon>ecological metagenomes</taxon>
    </lineage>
</organism>
<dbReference type="EMBL" id="VSSQ01086164">
    <property type="protein sequence ID" value="MPN33595.1"/>
    <property type="molecule type" value="Genomic_DNA"/>
</dbReference>
<dbReference type="AlphaFoldDB" id="A0A645H3I4"/>